<dbReference type="STRING" id="706433.HMPREF9430_00912"/>
<gene>
    <name evidence="1" type="ORF">HMPREF9430_00912</name>
</gene>
<comment type="caution">
    <text evidence="1">The sequence shown here is derived from an EMBL/GenBank/DDBJ whole genome shotgun (WGS) entry which is preliminary data.</text>
</comment>
<dbReference type="AlphaFoldDB" id="E7MMZ4"/>
<name>E7MMZ4_9FIRM</name>
<evidence type="ECO:0000313" key="2">
    <source>
        <dbReference type="Proteomes" id="UP000004097"/>
    </source>
</evidence>
<dbReference type="HOGENOM" id="CLU_3066275_0_0_9"/>
<reference evidence="1 2" key="1">
    <citation type="submission" date="2010-08" db="EMBL/GenBank/DDBJ databases">
        <authorList>
            <person name="Weinstock G."/>
            <person name="Sodergren E."/>
            <person name="Clifton S."/>
            <person name="Fulton L."/>
            <person name="Fulton B."/>
            <person name="Courtney L."/>
            <person name="Fronick C."/>
            <person name="Harrison M."/>
            <person name="Strong C."/>
            <person name="Farmer C."/>
            <person name="Delahaunty K."/>
            <person name="Markovic C."/>
            <person name="Hall O."/>
            <person name="Minx P."/>
            <person name="Tomlinson C."/>
            <person name="Mitreva M."/>
            <person name="Hou S."/>
            <person name="Chen J."/>
            <person name="Wollam A."/>
            <person name="Pepin K.H."/>
            <person name="Johnson M."/>
            <person name="Bhonagiri V."/>
            <person name="Zhang X."/>
            <person name="Suruliraj S."/>
            <person name="Warren W."/>
            <person name="Chinwalla A."/>
            <person name="Mardis E.R."/>
            <person name="Wilson R.K."/>
        </authorList>
    </citation>
    <scope>NUCLEOTIDE SEQUENCE [LARGE SCALE GENOMIC DNA]</scope>
    <source>
        <strain evidence="1 2">F0204</strain>
    </source>
</reference>
<proteinExistence type="predicted"/>
<organism evidence="1 2">
    <name type="scientific">Solobacterium moorei F0204</name>
    <dbReference type="NCBI Taxonomy" id="706433"/>
    <lineage>
        <taxon>Bacteria</taxon>
        <taxon>Bacillati</taxon>
        <taxon>Bacillota</taxon>
        <taxon>Erysipelotrichia</taxon>
        <taxon>Erysipelotrichales</taxon>
        <taxon>Erysipelotrichaceae</taxon>
        <taxon>Solobacterium</taxon>
    </lineage>
</organism>
<evidence type="ECO:0000313" key="1">
    <source>
        <dbReference type="EMBL" id="EFW24504.1"/>
    </source>
</evidence>
<dbReference type="Proteomes" id="UP000004097">
    <property type="component" value="Unassembled WGS sequence"/>
</dbReference>
<keyword evidence="2" id="KW-1185">Reference proteome</keyword>
<protein>
    <submittedName>
        <fullName evidence="1">Uncharacterized protein</fullName>
    </submittedName>
</protein>
<sequence length="53" mass="6075">MKKNNLFQWFRYWLDKRMARGTGSMICALLFATAINAEIPSSSDGSLLFVFIN</sequence>
<accession>E7MMZ4</accession>
<dbReference type="EMBL" id="AECQ01000019">
    <property type="protein sequence ID" value="EFW24504.1"/>
    <property type="molecule type" value="Genomic_DNA"/>
</dbReference>